<keyword evidence="2" id="KW-0472">Membrane</keyword>
<dbReference type="EnsemblPlants" id="KQL04095">
    <property type="protein sequence ID" value="KQL04095"/>
    <property type="gene ID" value="SETIT_004113mg"/>
</dbReference>
<reference evidence="5" key="1">
    <citation type="journal article" date="2012" name="Nat. Biotechnol.">
        <title>Reference genome sequence of the model plant Setaria.</title>
        <authorList>
            <person name="Bennetzen J.L."/>
            <person name="Schmutz J."/>
            <person name="Wang H."/>
            <person name="Percifield R."/>
            <person name="Hawkins J."/>
            <person name="Pontaroli A.C."/>
            <person name="Estep M."/>
            <person name="Feng L."/>
            <person name="Vaughn J.N."/>
            <person name="Grimwood J."/>
            <person name="Jenkins J."/>
            <person name="Barry K."/>
            <person name="Lindquist E."/>
            <person name="Hellsten U."/>
            <person name="Deshpande S."/>
            <person name="Wang X."/>
            <person name="Wu X."/>
            <person name="Mitros T."/>
            <person name="Triplett J."/>
            <person name="Yang X."/>
            <person name="Ye C.Y."/>
            <person name="Mauro-Herrera M."/>
            <person name="Wang L."/>
            <person name="Li P."/>
            <person name="Sharma M."/>
            <person name="Sharma R."/>
            <person name="Ronald P.C."/>
            <person name="Panaud O."/>
            <person name="Kellogg E.A."/>
            <person name="Brutnell T.P."/>
            <person name="Doust A.N."/>
            <person name="Tuskan G.A."/>
            <person name="Rokhsar D."/>
            <person name="Devos K.M."/>
        </authorList>
    </citation>
    <scope>NUCLEOTIDE SEQUENCE [LARGE SCALE GENOMIC DNA]</scope>
    <source>
        <strain evidence="5">cv. Yugu1</strain>
    </source>
</reference>
<reference evidence="4" key="2">
    <citation type="submission" date="2018-08" db="UniProtKB">
        <authorList>
            <consortium name="EnsemblPlants"/>
        </authorList>
    </citation>
    <scope>IDENTIFICATION</scope>
    <source>
        <strain evidence="4">Yugu1</strain>
    </source>
</reference>
<dbReference type="AlphaFoldDB" id="K3XQD0"/>
<dbReference type="GO" id="GO:0003755">
    <property type="term" value="F:peptidyl-prolyl cis-trans isomerase activity"/>
    <property type="evidence" value="ECO:0007669"/>
    <property type="project" value="InterPro"/>
</dbReference>
<accession>K3XQD0</accession>
<evidence type="ECO:0000256" key="1">
    <source>
        <dbReference type="SAM" id="MobiDB-lite"/>
    </source>
</evidence>
<dbReference type="InterPro" id="IPR002130">
    <property type="entry name" value="Cyclophilin-type_PPIase_dom"/>
</dbReference>
<dbReference type="PANTHER" id="PTHR47724">
    <property type="entry name" value="PEPTIDYL-PROLYL CIS-TRANS ISOMERASE CYP26-2, CHLOROPLASTIC"/>
    <property type="match status" value="1"/>
</dbReference>
<dbReference type="FunFam" id="2.40.100.10:FF:000040">
    <property type="entry name" value="Peptidyl-prolyl cis-trans isomerase B"/>
    <property type="match status" value="1"/>
</dbReference>
<dbReference type="Pfam" id="PF00160">
    <property type="entry name" value="Pro_isomerase"/>
    <property type="match status" value="1"/>
</dbReference>
<dbReference type="SUPFAM" id="SSF50891">
    <property type="entry name" value="Cyclophilin-like"/>
    <property type="match status" value="1"/>
</dbReference>
<dbReference type="HOGENOM" id="CLU_552537_0_0_1"/>
<keyword evidence="5" id="KW-1185">Reference proteome</keyword>
<dbReference type="PROSITE" id="PS50072">
    <property type="entry name" value="CSA_PPIASE_2"/>
    <property type="match status" value="1"/>
</dbReference>
<evidence type="ECO:0000313" key="5">
    <source>
        <dbReference type="Proteomes" id="UP000004995"/>
    </source>
</evidence>
<evidence type="ECO:0000256" key="2">
    <source>
        <dbReference type="SAM" id="Phobius"/>
    </source>
</evidence>
<dbReference type="InterPro" id="IPR029000">
    <property type="entry name" value="Cyclophilin-like_dom_sf"/>
</dbReference>
<dbReference type="EMBL" id="AGNK02002820">
    <property type="status" value="NOT_ANNOTATED_CDS"/>
    <property type="molecule type" value="Genomic_DNA"/>
</dbReference>
<feature type="compositionally biased region" description="Polar residues" evidence="1">
    <location>
        <begin position="1"/>
        <end position="16"/>
    </location>
</feature>
<dbReference type="InParanoid" id="K3XQD0"/>
<feature type="transmembrane region" description="Helical" evidence="2">
    <location>
        <begin position="475"/>
        <end position="492"/>
    </location>
</feature>
<feature type="region of interest" description="Disordered" evidence="1">
    <location>
        <begin position="1"/>
        <end position="33"/>
    </location>
</feature>
<dbReference type="InterPro" id="IPR044185">
    <property type="entry name" value="CYP26-2-like"/>
</dbReference>
<evidence type="ECO:0000259" key="3">
    <source>
        <dbReference type="PROSITE" id="PS50072"/>
    </source>
</evidence>
<dbReference type="PANTHER" id="PTHR47724:SF1">
    <property type="entry name" value="PEPTIDYL-PROLYL CIS-TRANS ISOMERASE CYP26-2, CHLOROPLASTIC"/>
    <property type="match status" value="1"/>
</dbReference>
<evidence type="ECO:0000313" key="4">
    <source>
        <dbReference type="EnsemblPlants" id="KQL04095"/>
    </source>
</evidence>
<protein>
    <recommendedName>
        <fullName evidence="3">PPIase cyclophilin-type domain-containing protein</fullName>
    </recommendedName>
</protein>
<dbReference type="Proteomes" id="UP000004995">
    <property type="component" value="Unassembled WGS sequence"/>
</dbReference>
<dbReference type="Gene3D" id="2.40.100.10">
    <property type="entry name" value="Cyclophilin-like"/>
    <property type="match status" value="1"/>
</dbReference>
<keyword evidence="2" id="KW-0812">Transmembrane</keyword>
<dbReference type="PRINTS" id="PR00153">
    <property type="entry name" value="CSAPPISMRASE"/>
</dbReference>
<sequence>MSQRILNTAKPTQAPTQRHHLSPPQPPPKLGRRAAAAAIAIVAAPALLSVSPAPSKAQEAEPEELAGAGAGAAAATDTAAGPCLAELPVTATAFLDVSIGGEPAGRITVGLFRDAAPAGASRFLSLVTGVGYRRKEFVKIVPGYVQHGGVVSYPAVPAVTDRLAAEADALRARCGAGGGAVHGAAGAVSIVVRDPSLPPPKPKLVAKGGKLEVEEEQVGVAPNGTEFVITTAAAPELDASAVLVGRVLDGMDVVAKIAAVPTVRDNAGSPYFRVAKLIGDKRAVVAERGFNRPYTKRDKRTISDATPSFSSTSLLTRSSGDAIPLSLKSPTHFSGNLRRALTASAARPSCSYAGMVDTLPTACAPARRQTAYSAAHRAASRHDTVPPPSWARSSARILARSADLLAAVTATTASSRTLVAALLRLLDRSRSAQRRWLDVLRQVWETSWDDGAAAADDPGRKEAVTAAQSRAARRALWFASGAMLSVVAIAVVEL</sequence>
<dbReference type="Gramene" id="KQL04095">
    <property type="protein sequence ID" value="KQL04095"/>
    <property type="gene ID" value="SETIT_004113mg"/>
</dbReference>
<feature type="domain" description="PPIase cyclophilin-type" evidence="3">
    <location>
        <begin position="94"/>
        <end position="274"/>
    </location>
</feature>
<organism evidence="4 5">
    <name type="scientific">Setaria italica</name>
    <name type="common">Foxtail millet</name>
    <name type="synonym">Panicum italicum</name>
    <dbReference type="NCBI Taxonomy" id="4555"/>
    <lineage>
        <taxon>Eukaryota</taxon>
        <taxon>Viridiplantae</taxon>
        <taxon>Streptophyta</taxon>
        <taxon>Embryophyta</taxon>
        <taxon>Tracheophyta</taxon>
        <taxon>Spermatophyta</taxon>
        <taxon>Magnoliopsida</taxon>
        <taxon>Liliopsida</taxon>
        <taxon>Poales</taxon>
        <taxon>Poaceae</taxon>
        <taxon>PACMAD clade</taxon>
        <taxon>Panicoideae</taxon>
        <taxon>Panicodae</taxon>
        <taxon>Paniceae</taxon>
        <taxon>Cenchrinae</taxon>
        <taxon>Setaria</taxon>
    </lineage>
</organism>
<feature type="transmembrane region" description="Helical" evidence="2">
    <location>
        <begin position="404"/>
        <end position="426"/>
    </location>
</feature>
<dbReference type="eggNOG" id="KOG0865">
    <property type="taxonomic scope" value="Eukaryota"/>
</dbReference>
<keyword evidence="2" id="KW-1133">Transmembrane helix</keyword>
<name>K3XQD0_SETIT</name>
<proteinExistence type="predicted"/>
<dbReference type="STRING" id="4555.K3XQD0"/>